<gene>
    <name evidence="7" type="primary">PILS5</name>
    <name evidence="7" type="ORF">SNAT2548_LOCUS33726</name>
</gene>
<dbReference type="EMBL" id="CAJNDS010002775">
    <property type="protein sequence ID" value="CAE7592452.1"/>
    <property type="molecule type" value="Genomic_DNA"/>
</dbReference>
<proteinExistence type="predicted"/>
<keyword evidence="2 5" id="KW-0812">Transmembrane</keyword>
<feature type="transmembrane region" description="Helical" evidence="5">
    <location>
        <begin position="322"/>
        <end position="347"/>
    </location>
</feature>
<feature type="transmembrane region" description="Helical" evidence="5">
    <location>
        <begin position="285"/>
        <end position="302"/>
    </location>
</feature>
<dbReference type="AlphaFoldDB" id="A0A812UXN3"/>
<reference evidence="7" key="1">
    <citation type="submission" date="2021-02" db="EMBL/GenBank/DDBJ databases">
        <authorList>
            <person name="Dougan E. K."/>
            <person name="Rhodes N."/>
            <person name="Thang M."/>
            <person name="Chan C."/>
        </authorList>
    </citation>
    <scope>NUCLEOTIDE SEQUENCE</scope>
</reference>
<dbReference type="GO" id="GO:0055085">
    <property type="term" value="P:transmembrane transport"/>
    <property type="evidence" value="ECO:0007669"/>
    <property type="project" value="InterPro"/>
</dbReference>
<dbReference type="Proteomes" id="UP000604046">
    <property type="component" value="Unassembled WGS sequence"/>
</dbReference>
<evidence type="ECO:0000256" key="2">
    <source>
        <dbReference type="ARBA" id="ARBA00022692"/>
    </source>
</evidence>
<dbReference type="GO" id="GO:0016020">
    <property type="term" value="C:membrane"/>
    <property type="evidence" value="ECO:0007669"/>
    <property type="project" value="UniProtKB-SubCell"/>
</dbReference>
<keyword evidence="3 5" id="KW-1133">Transmembrane helix</keyword>
<dbReference type="Gene3D" id="1.20.1530.20">
    <property type="match status" value="1"/>
</dbReference>
<evidence type="ECO:0000313" key="8">
    <source>
        <dbReference type="Proteomes" id="UP000604046"/>
    </source>
</evidence>
<name>A0A812UXN3_9DINO</name>
<dbReference type="InterPro" id="IPR039305">
    <property type="entry name" value="PILS2/6"/>
</dbReference>
<dbReference type="PANTHER" id="PTHR31419:SF1">
    <property type="entry name" value="PROTEIN PIN-LIKES 6"/>
    <property type="match status" value="1"/>
</dbReference>
<dbReference type="PANTHER" id="PTHR31419">
    <property type="entry name" value="PROTEIN PIN-LIKES 2"/>
    <property type="match status" value="1"/>
</dbReference>
<evidence type="ECO:0000313" key="7">
    <source>
        <dbReference type="EMBL" id="CAE7592452.1"/>
    </source>
</evidence>
<comment type="subcellular location">
    <subcellularLocation>
        <location evidence="1">Membrane</location>
        <topology evidence="1">Multi-pass membrane protein</topology>
    </subcellularLocation>
</comment>
<dbReference type="InterPro" id="IPR004776">
    <property type="entry name" value="Mem_transp_PIN-like"/>
</dbReference>
<feature type="transmembrane region" description="Helical" evidence="5">
    <location>
        <begin position="423"/>
        <end position="449"/>
    </location>
</feature>
<keyword evidence="6" id="KW-0732">Signal</keyword>
<evidence type="ECO:0000256" key="3">
    <source>
        <dbReference type="ARBA" id="ARBA00022989"/>
    </source>
</evidence>
<feature type="signal peptide" evidence="6">
    <location>
        <begin position="1"/>
        <end position="19"/>
    </location>
</feature>
<sequence>MRHVLGVWVLLCACAAIKTHPEQGATAYATTAAEGEAREESFNATVMKAVRLGKIGSANHEQTTSAKAWLISNAVLTAAFRAVGVSLTVVAAGFAGARFGIIPPAAQKSLADISMKILIPALLFTRIIYCEQCNDQHSQECPVCSPFAEILRSSWILIPLPFIVVGLGLILGKLTALLTGAPPSFATGTICAVAFGNSTGLPIVLLTVISQSAAFLAPSTKKLDPLQHLPVYLMLNPLLQWSIGSWLLSEKAESDKDPEEVSLGSERKHYTAVLLAKLRLVMEKALVPPVLAALLGLLIGFTPVRGWLVDLRDHKSDAPIQWIYAGIYKLGDAAVPVNLLLLGSSLAKGADFKALPPRVGLAIALSKLILMPALVVCIVYGLIRIVPTKDFSLWLVALVVSCTPTANNVSVMAQSGGQSKEGMATAIFIQYLFVPICVTFWLACFIQLLSSEWFLPA</sequence>
<feature type="transmembrane region" description="Helical" evidence="5">
    <location>
        <begin position="359"/>
        <end position="385"/>
    </location>
</feature>
<feature type="transmembrane region" description="Helical" evidence="5">
    <location>
        <begin position="391"/>
        <end position="411"/>
    </location>
</feature>
<keyword evidence="4 5" id="KW-0472">Membrane</keyword>
<dbReference type="InterPro" id="IPR038770">
    <property type="entry name" value="Na+/solute_symporter_sf"/>
</dbReference>
<feature type="transmembrane region" description="Helical" evidence="5">
    <location>
        <begin position="154"/>
        <end position="172"/>
    </location>
</feature>
<protein>
    <submittedName>
        <fullName evidence="7">PILS5 protein</fullName>
    </submittedName>
</protein>
<evidence type="ECO:0000256" key="5">
    <source>
        <dbReference type="SAM" id="Phobius"/>
    </source>
</evidence>
<comment type="caution">
    <text evidence="7">The sequence shown here is derived from an EMBL/GenBank/DDBJ whole genome shotgun (WGS) entry which is preliminary data.</text>
</comment>
<dbReference type="Pfam" id="PF03547">
    <property type="entry name" value="Mem_trans"/>
    <property type="match status" value="1"/>
</dbReference>
<evidence type="ECO:0000256" key="1">
    <source>
        <dbReference type="ARBA" id="ARBA00004141"/>
    </source>
</evidence>
<accession>A0A812UXN3</accession>
<evidence type="ECO:0000256" key="6">
    <source>
        <dbReference type="SAM" id="SignalP"/>
    </source>
</evidence>
<dbReference type="OrthoDB" id="191139at2759"/>
<evidence type="ECO:0000256" key="4">
    <source>
        <dbReference type="ARBA" id="ARBA00023136"/>
    </source>
</evidence>
<organism evidence="7 8">
    <name type="scientific">Symbiodinium natans</name>
    <dbReference type="NCBI Taxonomy" id="878477"/>
    <lineage>
        <taxon>Eukaryota</taxon>
        <taxon>Sar</taxon>
        <taxon>Alveolata</taxon>
        <taxon>Dinophyceae</taxon>
        <taxon>Suessiales</taxon>
        <taxon>Symbiodiniaceae</taxon>
        <taxon>Symbiodinium</taxon>
    </lineage>
</organism>
<keyword evidence="8" id="KW-1185">Reference proteome</keyword>
<feature type="chain" id="PRO_5032906889" evidence="6">
    <location>
        <begin position="20"/>
        <end position="457"/>
    </location>
</feature>
<feature type="transmembrane region" description="Helical" evidence="5">
    <location>
        <begin position="184"/>
        <end position="209"/>
    </location>
</feature>